<dbReference type="GO" id="GO:0006289">
    <property type="term" value="P:nucleotide-excision repair"/>
    <property type="evidence" value="ECO:0007669"/>
    <property type="project" value="TreeGrafter"/>
</dbReference>
<dbReference type="SMART" id="SM00490">
    <property type="entry name" value="HELICc"/>
    <property type="match status" value="1"/>
</dbReference>
<dbReference type="SMART" id="SM00487">
    <property type="entry name" value="DEXDc"/>
    <property type="match status" value="1"/>
</dbReference>
<evidence type="ECO:0000259" key="3">
    <source>
        <dbReference type="PROSITE" id="PS51192"/>
    </source>
</evidence>
<dbReference type="PROSITE" id="PS51194">
    <property type="entry name" value="HELICASE_CTER"/>
    <property type="match status" value="1"/>
</dbReference>
<protein>
    <submittedName>
        <fullName evidence="5">DEAD/DEAH box helicase</fullName>
    </submittedName>
</protein>
<dbReference type="InterPro" id="IPR014001">
    <property type="entry name" value="Helicase_ATP-bd"/>
</dbReference>
<dbReference type="EMBL" id="DTAI01000163">
    <property type="protein sequence ID" value="HGN37004.1"/>
    <property type="molecule type" value="Genomic_DNA"/>
</dbReference>
<keyword evidence="1" id="KW-0547">Nucleotide-binding</keyword>
<reference evidence="5" key="1">
    <citation type="journal article" date="2020" name="mSystems">
        <title>Genome- and Community-Level Interaction Insights into Carbon Utilization and Element Cycling Functions of Hydrothermarchaeota in Hydrothermal Sediment.</title>
        <authorList>
            <person name="Zhou Z."/>
            <person name="Liu Y."/>
            <person name="Xu W."/>
            <person name="Pan J."/>
            <person name="Luo Z.H."/>
            <person name="Li M."/>
        </authorList>
    </citation>
    <scope>NUCLEOTIDE SEQUENCE [LARGE SCALE GENOMIC DNA]</scope>
    <source>
        <strain evidence="5">SpSt-618</strain>
    </source>
</reference>
<feature type="domain" description="Helicase ATP-binding" evidence="3">
    <location>
        <begin position="59"/>
        <end position="246"/>
    </location>
</feature>
<dbReference type="Pfam" id="PF00270">
    <property type="entry name" value="DEAD"/>
    <property type="match status" value="1"/>
</dbReference>
<dbReference type="GO" id="GO:0003676">
    <property type="term" value="F:nucleic acid binding"/>
    <property type="evidence" value="ECO:0007669"/>
    <property type="project" value="InterPro"/>
</dbReference>
<dbReference type="GO" id="GO:0043138">
    <property type="term" value="F:3'-5' DNA helicase activity"/>
    <property type="evidence" value="ECO:0007669"/>
    <property type="project" value="TreeGrafter"/>
</dbReference>
<dbReference type="Gene3D" id="3.40.50.300">
    <property type="entry name" value="P-loop containing nucleotide triphosphate hydrolases"/>
    <property type="match status" value="2"/>
</dbReference>
<proteinExistence type="predicted"/>
<evidence type="ECO:0000313" key="5">
    <source>
        <dbReference type="EMBL" id="HGN37004.1"/>
    </source>
</evidence>
<keyword evidence="5" id="KW-0347">Helicase</keyword>
<dbReference type="InterPro" id="IPR011545">
    <property type="entry name" value="DEAD/DEAH_box_helicase_dom"/>
</dbReference>
<feature type="domain" description="Helicase C-terminal" evidence="4">
    <location>
        <begin position="326"/>
        <end position="481"/>
    </location>
</feature>
<organism evidence="5">
    <name type="scientific">Ignisphaera aggregans</name>
    <dbReference type="NCBI Taxonomy" id="334771"/>
    <lineage>
        <taxon>Archaea</taxon>
        <taxon>Thermoproteota</taxon>
        <taxon>Thermoprotei</taxon>
        <taxon>Desulfurococcales</taxon>
        <taxon>Desulfurococcaceae</taxon>
        <taxon>Ignisphaera</taxon>
    </lineage>
</organism>
<dbReference type="Pfam" id="PF00271">
    <property type="entry name" value="Helicase_C"/>
    <property type="match status" value="1"/>
</dbReference>
<evidence type="ECO:0000256" key="1">
    <source>
        <dbReference type="ARBA" id="ARBA00022741"/>
    </source>
</evidence>
<sequence>MTIVDSSDVFAKMGYEYIERVDQAVEPKRTNIKFGDIAPEIKSLWIASQELYRHQLEALEALENGYCAILKSGAGSGKTEAWFFYFYRRFKENPNFRAMAIYPTLALANDQIKRISLYSEAINAKVLKLDALYRDELVKRLGSAGLRREISASNLIITNPAFLFHELKKILLNPSSILYQFIKKLNLLVIDEFDFYSPRSIALMLATIDILSTIADERPQVAVLTATLANPADLCSFLEATTKRRCIVIDGEPFRVENRTYIVLGKNLYEVWSRIRSYKDYIESRGVEDRIVARALEDFETFKKNTYRVVQFLEALGLQAPSIAMDIGEILSSYTKDDGVTLVFTRSIARAEEINRMLKEYIGDAVASHHHLVSKRLREEIEERARRGEVKIIVSPRTLMQGIDIGTVVRVVHIGLPENVREFLQREGRKGRRREIPYTESVVIPSTRWDWELLSKGFEALEKWLSLPIEKAIVNPDNDYIKLFKALAKILSPWFKVGLSEEEHRVLKNVRVVRRDGSIDSERAKWIWERLNFYEFAPPYGIKRYLEDDGKIIPLEPVGHCDLVERFQVGCIDLSQDAIVTDINHGTSTKIVRGIVERPLRKFRIASHDAIAEAFEEYRYVKTLWSEEPSFLRDIARGKLYSYVLAVVYPPRKGFGEYRKIPNRVMWRLISSRPRVVKIGDSFTVTYDRKVVYVPTETFGEYKDFTYGMIYDVDDREDSSLLRLGLALLMVVLRRVYGIPFETIMYSVEKIGEKKFFELHEPEAAGLLNTLKWNDIRKTLEEYRPDDLDLVLLSQLDDIAFSDIISLGIDLSVVKSASTRAVDYIMLKDRLPAVFRDRVFSIPKPSKALKILSLEAVTWMVDEDTPIPKVITGISIFDGEEVKGCSELYIRYPFTPPPKSLRDIESIIEDIVYYGDFKLVVYDVDSIVRELQRANLKRLIDIVRERAVGIRDELVGLGIDTPALSSILEEVKVRDLEVKPIDVVSLHSKLIGTANIGSIEELFKSVSQYIQNFAESRVKAIYILYLVTGAIKSQESSKQ</sequence>
<name>A0A7J3I8A3_9CREN</name>
<dbReference type="GO" id="GO:0036297">
    <property type="term" value="P:interstrand cross-link repair"/>
    <property type="evidence" value="ECO:0007669"/>
    <property type="project" value="TreeGrafter"/>
</dbReference>
<dbReference type="InterPro" id="IPR001650">
    <property type="entry name" value="Helicase_C-like"/>
</dbReference>
<evidence type="ECO:0000259" key="4">
    <source>
        <dbReference type="PROSITE" id="PS51194"/>
    </source>
</evidence>
<dbReference type="AlphaFoldDB" id="A0A7J3I8A3"/>
<dbReference type="SUPFAM" id="SSF52540">
    <property type="entry name" value="P-loop containing nucleoside triphosphate hydrolases"/>
    <property type="match status" value="1"/>
</dbReference>
<comment type="caution">
    <text evidence="5">The sequence shown here is derived from an EMBL/GenBank/DDBJ whole genome shotgun (WGS) entry which is preliminary data.</text>
</comment>
<gene>
    <name evidence="5" type="ORF">ENT87_05610</name>
</gene>
<dbReference type="InterPro" id="IPR027417">
    <property type="entry name" value="P-loop_NTPase"/>
</dbReference>
<dbReference type="PROSITE" id="PS51192">
    <property type="entry name" value="HELICASE_ATP_BIND_1"/>
    <property type="match status" value="1"/>
</dbReference>
<evidence type="ECO:0000256" key="2">
    <source>
        <dbReference type="ARBA" id="ARBA00022840"/>
    </source>
</evidence>
<dbReference type="GO" id="GO:0005524">
    <property type="term" value="F:ATP binding"/>
    <property type="evidence" value="ECO:0007669"/>
    <property type="project" value="UniProtKB-KW"/>
</dbReference>
<dbReference type="PANTHER" id="PTHR47957:SF3">
    <property type="entry name" value="ATP-DEPENDENT HELICASE HRQ1"/>
    <property type="match status" value="1"/>
</dbReference>
<keyword evidence="2" id="KW-0067">ATP-binding</keyword>
<accession>A0A7J3I8A3</accession>
<keyword evidence="5" id="KW-0378">Hydrolase</keyword>
<dbReference type="PANTHER" id="PTHR47957">
    <property type="entry name" value="ATP-DEPENDENT HELICASE HRQ1"/>
    <property type="match status" value="1"/>
</dbReference>